<dbReference type="PANTHER" id="PTHR30417">
    <property type="entry name" value="N-ACETYLMURAMOYL-L-ALANINE AMIDASE AMID"/>
    <property type="match status" value="1"/>
</dbReference>
<keyword evidence="3" id="KW-0378">Hydrolase</keyword>
<dbReference type="Pfam" id="PF01510">
    <property type="entry name" value="Amidase_2"/>
    <property type="match status" value="1"/>
</dbReference>
<evidence type="ECO:0000256" key="3">
    <source>
        <dbReference type="ARBA" id="ARBA00022801"/>
    </source>
</evidence>
<comment type="catalytic activity">
    <reaction evidence="1">
        <text>Hydrolyzes the link between N-acetylmuramoyl residues and L-amino acid residues in certain cell-wall glycopeptides.</text>
        <dbReference type="EC" id="3.5.1.28"/>
    </reaction>
</comment>
<dbReference type="SUPFAM" id="SSF55846">
    <property type="entry name" value="N-acetylmuramoyl-L-alanine amidase-like"/>
    <property type="match status" value="1"/>
</dbReference>
<evidence type="ECO:0000256" key="2">
    <source>
        <dbReference type="ARBA" id="ARBA00011901"/>
    </source>
</evidence>
<evidence type="ECO:0000313" key="6">
    <source>
        <dbReference type="EMBL" id="MWV44984.1"/>
    </source>
</evidence>
<dbReference type="GO" id="GO:0071555">
    <property type="term" value="P:cell wall organization"/>
    <property type="evidence" value="ECO:0007669"/>
    <property type="project" value="UniProtKB-KW"/>
</dbReference>
<dbReference type="AlphaFoldDB" id="A0A7X3IJ81"/>
<sequence length="292" mass="32995">MSFKMKYNITPKYLTSGTKRRSGIKAHSIKFIVAHDTGNKGSTALNNVTYYENTKNEQSASAHLFVDDKNIYECIPALTGTPEKAWHVLYNKPKDNEMFGCDANDAAIGVEYCYGSNINSNESYKRYIWVMAYICYKFNLDPKKSIVGHFILDPERKTDPRTGLADSKRTYEQMLKDVVAEYEDCTNTNIVKDDEPMTKEEKLAFDKLCAQVESLSKSKDILKNTIMEQGQTILKLQSKLSMDVPAYAKEAIDKLACMKDKNGKPVVDTPNGKSEAFYQAATVLDRTGIFNK</sequence>
<keyword evidence="4" id="KW-0961">Cell wall biogenesis/degradation</keyword>
<name>A0A7X3IJ81_9BACL</name>
<evidence type="ECO:0000256" key="4">
    <source>
        <dbReference type="ARBA" id="ARBA00023316"/>
    </source>
</evidence>
<dbReference type="InterPro" id="IPR051206">
    <property type="entry name" value="NAMLAA_amidase_2"/>
</dbReference>
<dbReference type="EMBL" id="WUBI01000002">
    <property type="protein sequence ID" value="MWV44984.1"/>
    <property type="molecule type" value="Genomic_DNA"/>
</dbReference>
<evidence type="ECO:0000256" key="1">
    <source>
        <dbReference type="ARBA" id="ARBA00001561"/>
    </source>
</evidence>
<dbReference type="GO" id="GO:0008745">
    <property type="term" value="F:N-acetylmuramoyl-L-alanine amidase activity"/>
    <property type="evidence" value="ECO:0007669"/>
    <property type="project" value="UniProtKB-EC"/>
</dbReference>
<accession>A0A7X3IJ81</accession>
<dbReference type="EC" id="3.5.1.28" evidence="2"/>
<feature type="domain" description="N-acetylmuramoyl-L-alanine amidase" evidence="5">
    <location>
        <begin position="18"/>
        <end position="161"/>
    </location>
</feature>
<protein>
    <recommendedName>
        <fullName evidence="2">N-acetylmuramoyl-L-alanine amidase</fullName>
        <ecNumber evidence="2">3.5.1.28</ecNumber>
    </recommendedName>
</protein>
<proteinExistence type="predicted"/>
<gene>
    <name evidence="6" type="ORF">GRF59_15280</name>
</gene>
<evidence type="ECO:0000313" key="7">
    <source>
        <dbReference type="Proteomes" id="UP000460318"/>
    </source>
</evidence>
<dbReference type="Proteomes" id="UP000460318">
    <property type="component" value="Unassembled WGS sequence"/>
</dbReference>
<dbReference type="RefSeq" id="WP_160498587.1">
    <property type="nucleotide sequence ID" value="NZ_WUBI01000002.1"/>
</dbReference>
<dbReference type="GO" id="GO:0009254">
    <property type="term" value="P:peptidoglycan turnover"/>
    <property type="evidence" value="ECO:0007669"/>
    <property type="project" value="TreeGrafter"/>
</dbReference>
<dbReference type="InterPro" id="IPR002502">
    <property type="entry name" value="Amidase_domain"/>
</dbReference>
<dbReference type="PANTHER" id="PTHR30417:SF1">
    <property type="entry name" value="N-ACETYLMURAMOYL-L-ALANINE AMIDASE AMID"/>
    <property type="match status" value="1"/>
</dbReference>
<organism evidence="6 7">
    <name type="scientific">Paenibacillus dendrobii</name>
    <dbReference type="NCBI Taxonomy" id="2691084"/>
    <lineage>
        <taxon>Bacteria</taxon>
        <taxon>Bacillati</taxon>
        <taxon>Bacillota</taxon>
        <taxon>Bacilli</taxon>
        <taxon>Bacillales</taxon>
        <taxon>Paenibacillaceae</taxon>
        <taxon>Paenibacillus</taxon>
    </lineage>
</organism>
<dbReference type="Gene3D" id="3.40.80.10">
    <property type="entry name" value="Peptidoglycan recognition protein-like"/>
    <property type="match status" value="1"/>
</dbReference>
<dbReference type="CDD" id="cd06583">
    <property type="entry name" value="PGRP"/>
    <property type="match status" value="1"/>
</dbReference>
<comment type="caution">
    <text evidence="6">The sequence shown here is derived from an EMBL/GenBank/DDBJ whole genome shotgun (WGS) entry which is preliminary data.</text>
</comment>
<reference evidence="6 7" key="1">
    <citation type="submission" date="2019-12" db="EMBL/GenBank/DDBJ databases">
        <title>Paenibacillus sp. nov., an endophytic bacterium isolated from the stem of Dendrobium.</title>
        <authorList>
            <person name="Zhao R."/>
        </authorList>
    </citation>
    <scope>NUCLEOTIDE SEQUENCE [LARGE SCALE GENOMIC DNA]</scope>
    <source>
        <strain evidence="6 7">HJL G12</strain>
    </source>
</reference>
<keyword evidence="7" id="KW-1185">Reference proteome</keyword>
<dbReference type="GO" id="GO:0009253">
    <property type="term" value="P:peptidoglycan catabolic process"/>
    <property type="evidence" value="ECO:0007669"/>
    <property type="project" value="InterPro"/>
</dbReference>
<dbReference type="SMART" id="SM00644">
    <property type="entry name" value="Ami_2"/>
    <property type="match status" value="1"/>
</dbReference>
<evidence type="ECO:0000259" key="5">
    <source>
        <dbReference type="SMART" id="SM00644"/>
    </source>
</evidence>
<dbReference type="InterPro" id="IPR036505">
    <property type="entry name" value="Amidase/PGRP_sf"/>
</dbReference>